<sequence length="175" mass="20123">MSGYSSQLTEDVGWHFGIAVDCNKKQVQCKCYDNKRRHYTFKAHLTHERGDVAPYSEVSAKGKRDLNKLLQEFKEKKKEKVRRTRDLEEEIARSINRIDVDNDDDDDNDNQLAFGRCQSLQQQLHHDQQVFRASRGRFYDEGGSSPAPMHRSTTLREDGSRGKGVMSFTPLGGEN</sequence>
<protein>
    <submittedName>
        <fullName evidence="3">Uncharacterized protein</fullName>
    </submittedName>
</protein>
<reference evidence="3" key="1">
    <citation type="submission" date="2022-04" db="EMBL/GenBank/DDBJ databases">
        <title>Carnegiea gigantea Genome sequencing and assembly v2.</title>
        <authorList>
            <person name="Copetti D."/>
            <person name="Sanderson M.J."/>
            <person name="Burquez A."/>
            <person name="Wojciechowski M.F."/>
        </authorList>
    </citation>
    <scope>NUCLEOTIDE SEQUENCE</scope>
    <source>
        <strain evidence="3">SGP5-SGP5p</strain>
        <tissue evidence="3">Aerial part</tissue>
    </source>
</reference>
<keyword evidence="4" id="KW-1185">Reference proteome</keyword>
<dbReference type="OrthoDB" id="2012664at2759"/>
<keyword evidence="1" id="KW-0175">Coiled coil</keyword>
<organism evidence="3 4">
    <name type="scientific">Carnegiea gigantea</name>
    <dbReference type="NCBI Taxonomy" id="171969"/>
    <lineage>
        <taxon>Eukaryota</taxon>
        <taxon>Viridiplantae</taxon>
        <taxon>Streptophyta</taxon>
        <taxon>Embryophyta</taxon>
        <taxon>Tracheophyta</taxon>
        <taxon>Spermatophyta</taxon>
        <taxon>Magnoliopsida</taxon>
        <taxon>eudicotyledons</taxon>
        <taxon>Gunneridae</taxon>
        <taxon>Pentapetalae</taxon>
        <taxon>Caryophyllales</taxon>
        <taxon>Cactineae</taxon>
        <taxon>Cactaceae</taxon>
        <taxon>Cactoideae</taxon>
        <taxon>Echinocereeae</taxon>
        <taxon>Carnegiea</taxon>
    </lineage>
</organism>
<gene>
    <name evidence="3" type="ORF">Cgig2_009631</name>
</gene>
<evidence type="ECO:0000256" key="2">
    <source>
        <dbReference type="SAM" id="MobiDB-lite"/>
    </source>
</evidence>
<evidence type="ECO:0000256" key="1">
    <source>
        <dbReference type="SAM" id="Coils"/>
    </source>
</evidence>
<comment type="caution">
    <text evidence="3">The sequence shown here is derived from an EMBL/GenBank/DDBJ whole genome shotgun (WGS) entry which is preliminary data.</text>
</comment>
<accession>A0A9Q1Q759</accession>
<evidence type="ECO:0000313" key="3">
    <source>
        <dbReference type="EMBL" id="KAJ8430740.1"/>
    </source>
</evidence>
<dbReference type="AlphaFoldDB" id="A0A9Q1Q759"/>
<feature type="region of interest" description="Disordered" evidence="2">
    <location>
        <begin position="139"/>
        <end position="175"/>
    </location>
</feature>
<proteinExistence type="predicted"/>
<feature type="coiled-coil region" evidence="1">
    <location>
        <begin position="63"/>
        <end position="90"/>
    </location>
</feature>
<dbReference type="Proteomes" id="UP001153076">
    <property type="component" value="Unassembled WGS sequence"/>
</dbReference>
<dbReference type="EMBL" id="JAKOGI010000761">
    <property type="protein sequence ID" value="KAJ8430740.1"/>
    <property type="molecule type" value="Genomic_DNA"/>
</dbReference>
<evidence type="ECO:0000313" key="4">
    <source>
        <dbReference type="Proteomes" id="UP001153076"/>
    </source>
</evidence>
<name>A0A9Q1Q759_9CARY</name>